<dbReference type="GO" id="GO:0016020">
    <property type="term" value="C:membrane"/>
    <property type="evidence" value="ECO:0007669"/>
    <property type="project" value="InterPro"/>
</dbReference>
<dbReference type="PROSITE" id="PS50853">
    <property type="entry name" value="FN3"/>
    <property type="match status" value="1"/>
</dbReference>
<name>A0A564ZM22_9BACT</name>
<dbReference type="EMBL" id="CABIKM010000055">
    <property type="protein sequence ID" value="VUZ86379.1"/>
    <property type="molecule type" value="Genomic_DNA"/>
</dbReference>
<accession>A0A564ZM22</accession>
<sequence length="1345" mass="138642">MVLKIRPWLLVGMAFLGVLALVGKVDAKHFGLNGKEDFAEIARRGFWETINNGGTYTQNNATDAIASALNPQPDGWNTYINRQRNSYTWSSAWFNGKYYVGTVRDVGCFLIDSEDPLCPQSDANGDGFPEPGADQKAEIWAYTPAGPGGATGSWTRVLQSPCIVSGGSFFISACQGFPNLGVAADMPRDIGYRGMTVSTNTDLPLDATPRLWVAAFGLGGRVLHSTNGTTFNVASINGLATIAPITTLTGLNNLSNIPNVDLGYRSILIWRGRVCAAPAGSYEDEDLPVNPVVLCNSNPASTSSTWQTIVNVKTHPTLGDPDNLGMFQMGVFNGDLYIGVSNRTTGVQVWRLPASECPIPTSSSTLCVANSLNWQRVITAGGGRPIPSDGLPDSAGVSAMQVHNGGSGDALYIGTSDAAVFQNSRAELFRINTDGTWDLIVGSPRQKSVMDAMNADSAIAANFNCQTTVNTDRTQFNFGGSVGTVDACFPLGNMAAGFGTGPSGGTAPVTGGYSSGPFGYIWRMAVHNDGATDPSASGNFLYIGTLHTGGGGSQSNPGGFDLLKSKDGVTWNTAANTVNNNGMGNSNNYGVRTLASVPNWPNAGPGGVGPGPALLVGTANPSTEDQDNGDSSSGGAEVHLGTCAPGSTPVAVASVATKSTAPGQVMYDAANTRYVAFDDEATPAEGDENVDVTLVGSASYNTFCGDLTEYAWYSIAGLGGGINSTVASGSLTPPAAIPNLPQTLATGSDYTDYFYRLCVNNLSSAPGCADVAVRASHNLPPTAAIQSASGAPPFTIPSGSTTPRVTLIDVGGDGFETIPVQGKCSDPESLLASLPPSCTWTAEEEVTVTGQTFPFEDGDPADFITSYDMTAPVSGGFGGGFGGGGSSDIFLTATDDHGYTSQARVQIRVRAVFHDVEVRPITPPSVLPATVGTPQTVTVTVRNNGYASETFTVTLIDTTGGTVSQVTSQPVALTGCVDTTTYPDYTIPLSTCPTTPVDFTWTPTAPAGQPHILTASVTPDPSTWGGATESSTSNNSATLSVAMVNQAPTADPQSKTTNEDTSVGITLTGTDLDGDTLTYQVATGPTHGTLSGTAPNLTYAPALNYNGPDSFTFTVNDGSGPSAPATVDITVNAVNDAPSFTKGGNQTVSVNAGAQTVNGWATNIMPGPGTATDESGQTLTFNIVSNSSPAIFTTPPAISSTGTLTYTPSGTSGTSTIGVQLQDSGSGVAPNVNTSATQTFTITVNPVCSGAVCAPTGVTAVLNATRQVRVSWTDVATNETSYQVQRCRLTFGFCSYSTVTGSPFAANTNTILNTVSSAGTYRYRVRACNGSTCSAYVTSNSLAVP</sequence>
<feature type="region of interest" description="Disordered" evidence="1">
    <location>
        <begin position="606"/>
        <end position="642"/>
    </location>
</feature>
<dbReference type="PROSITE" id="PS50268">
    <property type="entry name" value="CADHERIN_2"/>
    <property type="match status" value="1"/>
</dbReference>
<dbReference type="Pfam" id="PF17963">
    <property type="entry name" value="Big_9"/>
    <property type="match status" value="1"/>
</dbReference>
<feature type="compositionally biased region" description="Polar residues" evidence="1">
    <location>
        <begin position="619"/>
        <end position="634"/>
    </location>
</feature>
<gene>
    <name evidence="4" type="ORF">MELA_02782</name>
</gene>
<dbReference type="InterPro" id="IPR036116">
    <property type="entry name" value="FN3_sf"/>
</dbReference>
<proteinExistence type="predicted"/>
<dbReference type="Gene3D" id="2.60.40.10">
    <property type="entry name" value="Immunoglobulins"/>
    <property type="match status" value="3"/>
</dbReference>
<dbReference type="Proteomes" id="UP000334340">
    <property type="component" value="Unassembled WGS sequence"/>
</dbReference>
<evidence type="ECO:0000313" key="4">
    <source>
        <dbReference type="EMBL" id="VUZ86379.1"/>
    </source>
</evidence>
<dbReference type="GO" id="GO:0007156">
    <property type="term" value="P:homophilic cell adhesion via plasma membrane adhesion molecules"/>
    <property type="evidence" value="ECO:0007669"/>
    <property type="project" value="InterPro"/>
</dbReference>
<dbReference type="InterPro" id="IPR003961">
    <property type="entry name" value="FN3_dom"/>
</dbReference>
<dbReference type="InterPro" id="IPR013783">
    <property type="entry name" value="Ig-like_fold"/>
</dbReference>
<feature type="domain" description="Cadherin" evidence="2">
    <location>
        <begin position="1049"/>
        <end position="1140"/>
    </location>
</feature>
<evidence type="ECO:0000256" key="1">
    <source>
        <dbReference type="SAM" id="MobiDB-lite"/>
    </source>
</evidence>
<dbReference type="CDD" id="cd11304">
    <property type="entry name" value="Cadherin_repeat"/>
    <property type="match status" value="1"/>
</dbReference>
<keyword evidence="5" id="KW-1185">Reference proteome</keyword>
<evidence type="ECO:0000259" key="2">
    <source>
        <dbReference type="PROSITE" id="PS50268"/>
    </source>
</evidence>
<dbReference type="InterPro" id="IPR002126">
    <property type="entry name" value="Cadherin-like_dom"/>
</dbReference>
<organism evidence="4 5">
    <name type="scientific">Candidatus Methylomirabilis lanthanidiphila</name>
    <dbReference type="NCBI Taxonomy" id="2211376"/>
    <lineage>
        <taxon>Bacteria</taxon>
        <taxon>Candidatus Methylomirabilota</taxon>
        <taxon>Candidatus Methylomirabilia</taxon>
        <taxon>Candidatus Methylomirabilales</taxon>
        <taxon>Candidatus Methylomirabilaceae</taxon>
        <taxon>Candidatus Methylomirabilis</taxon>
    </lineage>
</organism>
<evidence type="ECO:0000259" key="3">
    <source>
        <dbReference type="PROSITE" id="PS50853"/>
    </source>
</evidence>
<protein>
    <submittedName>
        <fullName evidence="4">Cellulase</fullName>
    </submittedName>
</protein>
<evidence type="ECO:0000313" key="5">
    <source>
        <dbReference type="Proteomes" id="UP000334340"/>
    </source>
</evidence>
<dbReference type="GO" id="GO:0005509">
    <property type="term" value="F:calcium ion binding"/>
    <property type="evidence" value="ECO:0007669"/>
    <property type="project" value="InterPro"/>
</dbReference>
<feature type="domain" description="Fibronectin type-III" evidence="3">
    <location>
        <begin position="1254"/>
        <end position="1345"/>
    </location>
</feature>
<reference evidence="4 5" key="1">
    <citation type="submission" date="2019-07" db="EMBL/GenBank/DDBJ databases">
        <authorList>
            <person name="Cremers G."/>
        </authorList>
    </citation>
    <scope>NUCLEOTIDE SEQUENCE [LARGE SCALE GENOMIC DNA]</scope>
</reference>
<dbReference type="SUPFAM" id="SSF49265">
    <property type="entry name" value="Fibronectin type III"/>
    <property type="match status" value="1"/>
</dbReference>